<evidence type="ECO:0000259" key="1">
    <source>
        <dbReference type="Pfam" id="PF16064"/>
    </source>
</evidence>
<accession>A0AAW2GT46</accession>
<evidence type="ECO:0000313" key="3">
    <source>
        <dbReference type="Proteomes" id="UP001430953"/>
    </source>
</evidence>
<proteinExistence type="predicted"/>
<gene>
    <name evidence="2" type="ORF">PUN28_002218</name>
</gene>
<dbReference type="InterPro" id="IPR032071">
    <property type="entry name" value="DUF4806"/>
</dbReference>
<dbReference type="EMBL" id="JADYXP020000002">
    <property type="protein sequence ID" value="KAL0130396.1"/>
    <property type="molecule type" value="Genomic_DNA"/>
</dbReference>
<dbReference type="Proteomes" id="UP001430953">
    <property type="component" value="Unassembled WGS sequence"/>
</dbReference>
<evidence type="ECO:0000313" key="2">
    <source>
        <dbReference type="EMBL" id="KAL0130396.1"/>
    </source>
</evidence>
<keyword evidence="3" id="KW-1185">Reference proteome</keyword>
<protein>
    <recommendedName>
        <fullName evidence="1">DUF4806 domain-containing protein</fullName>
    </recommendedName>
</protein>
<dbReference type="AlphaFoldDB" id="A0AAW2GT46"/>
<feature type="domain" description="DUF4806" evidence="1">
    <location>
        <begin position="72"/>
        <end position="135"/>
    </location>
</feature>
<name>A0AAW2GT46_9HYME</name>
<sequence length="154" mass="18075">MFSFFFSVQKQLDVINSNLESLKSFIIKDMAELHVKFDKLIDILIKNQSNNNEKLDNNVLKNNFEKDMKNMKPLRAESDINNLEQNLRNQDYESAFINVISEIGGTAGNKNGTKISYLLIDRIFERKLLTLCSWTENFKNLFYRDLIYHSLLLL</sequence>
<comment type="caution">
    <text evidence="2">The sequence shown here is derived from an EMBL/GenBank/DDBJ whole genome shotgun (WGS) entry which is preliminary data.</text>
</comment>
<dbReference type="Pfam" id="PF16064">
    <property type="entry name" value="DUF4806"/>
    <property type="match status" value="1"/>
</dbReference>
<organism evidence="2 3">
    <name type="scientific">Cardiocondyla obscurior</name>
    <dbReference type="NCBI Taxonomy" id="286306"/>
    <lineage>
        <taxon>Eukaryota</taxon>
        <taxon>Metazoa</taxon>
        <taxon>Ecdysozoa</taxon>
        <taxon>Arthropoda</taxon>
        <taxon>Hexapoda</taxon>
        <taxon>Insecta</taxon>
        <taxon>Pterygota</taxon>
        <taxon>Neoptera</taxon>
        <taxon>Endopterygota</taxon>
        <taxon>Hymenoptera</taxon>
        <taxon>Apocrita</taxon>
        <taxon>Aculeata</taxon>
        <taxon>Formicoidea</taxon>
        <taxon>Formicidae</taxon>
        <taxon>Myrmicinae</taxon>
        <taxon>Cardiocondyla</taxon>
    </lineage>
</organism>
<reference evidence="2 3" key="1">
    <citation type="submission" date="2023-03" db="EMBL/GenBank/DDBJ databases">
        <title>High recombination rates correlate with genetic variation in Cardiocondyla obscurior ants.</title>
        <authorList>
            <person name="Errbii M."/>
        </authorList>
    </citation>
    <scope>NUCLEOTIDE SEQUENCE [LARGE SCALE GENOMIC DNA]</scope>
    <source>
        <strain evidence="2">Alpha-2009</strain>
        <tissue evidence="2">Whole body</tissue>
    </source>
</reference>